<evidence type="ECO:0000259" key="1">
    <source>
        <dbReference type="Pfam" id="PF13609"/>
    </source>
</evidence>
<organism evidence="2">
    <name type="scientific">hydrothermal vent metagenome</name>
    <dbReference type="NCBI Taxonomy" id="652676"/>
    <lineage>
        <taxon>unclassified sequences</taxon>
        <taxon>metagenomes</taxon>
        <taxon>ecological metagenomes</taxon>
    </lineage>
</organism>
<sequence>MKKQILCTSAIALGVAMAAPASAQEWDLDWGGFMASHLAYVQTSGSATGGTDYDGIAQFTTGEIQFTPSVTLDNGITFGVNVQLEAQNNQNSAHPGVANTTNIDESYIEISSDTFGKIIFGAENSAGYKSMTGAPTVTNMYINSPSISAFVPISAGAPGLPFNFRQAGISTWTEVAGNNDVNRLTYFTPNFNGFTAGASYARNNRGNANQ</sequence>
<feature type="domain" description="Porin" evidence="1">
    <location>
        <begin position="11"/>
        <end position="209"/>
    </location>
</feature>
<dbReference type="SUPFAM" id="SSF56935">
    <property type="entry name" value="Porins"/>
    <property type="match status" value="1"/>
</dbReference>
<protein>
    <submittedName>
        <fullName evidence="2">Porin 41 (Por41)</fullName>
    </submittedName>
</protein>
<feature type="non-terminal residue" evidence="2">
    <location>
        <position position="210"/>
    </location>
</feature>
<dbReference type="GO" id="GO:0016020">
    <property type="term" value="C:membrane"/>
    <property type="evidence" value="ECO:0007669"/>
    <property type="project" value="InterPro"/>
</dbReference>
<gene>
    <name evidence="2" type="ORF">MNBD_ALPHA07-880</name>
</gene>
<dbReference type="EMBL" id="UOEG01000141">
    <property type="protein sequence ID" value="VAV95879.1"/>
    <property type="molecule type" value="Genomic_DNA"/>
</dbReference>
<evidence type="ECO:0000313" key="2">
    <source>
        <dbReference type="EMBL" id="VAV95879.1"/>
    </source>
</evidence>
<proteinExistence type="predicted"/>
<dbReference type="AlphaFoldDB" id="A0A3B0RV78"/>
<reference evidence="2" key="1">
    <citation type="submission" date="2018-06" db="EMBL/GenBank/DDBJ databases">
        <authorList>
            <person name="Zhirakovskaya E."/>
        </authorList>
    </citation>
    <scope>NUCLEOTIDE SEQUENCE</scope>
</reference>
<dbReference type="Gene3D" id="2.40.160.10">
    <property type="entry name" value="Porin"/>
    <property type="match status" value="1"/>
</dbReference>
<dbReference type="InterPro" id="IPR033900">
    <property type="entry name" value="Gram_neg_porin_domain"/>
</dbReference>
<name>A0A3B0RV78_9ZZZZ</name>
<dbReference type="GO" id="GO:0015288">
    <property type="term" value="F:porin activity"/>
    <property type="evidence" value="ECO:0007669"/>
    <property type="project" value="InterPro"/>
</dbReference>
<dbReference type="InterPro" id="IPR023614">
    <property type="entry name" value="Porin_dom_sf"/>
</dbReference>
<accession>A0A3B0RV78</accession>
<dbReference type="Pfam" id="PF13609">
    <property type="entry name" value="Porin_4"/>
    <property type="match status" value="1"/>
</dbReference>